<dbReference type="PANTHER" id="PTHR30126">
    <property type="entry name" value="HTH-TYPE TRANSCRIPTIONAL REGULATOR"/>
    <property type="match status" value="1"/>
</dbReference>
<dbReference type="SUPFAM" id="SSF46785">
    <property type="entry name" value="Winged helix' DNA-binding domain"/>
    <property type="match status" value="1"/>
</dbReference>
<sequence>MCFQNHSDAVLKNAMTFDQIQSFYMVATLGTYRQAAERLNATQPTISARIVALENYLRTSLFNRSGHRVVLTPQGRLFLSYAEKFLELQASVLKMTRGQDELTGIIRIGASDTMAISWLPGFFSILRKRYPNAVFELHVGPSYRLREDLISREIDLAFMIGPIAHADIASLPLCVCPMVIVAAPELGLHGRLLTKDDLGEIDFFTFERLTRPYQELSPYLKVNANSSIRLNPVNSLQTIVMLVEMGLGAGAVPQVVIEQQLKNGSLIKLDTGFELPELKFSVSYPMSPDMGVAEMVRDLSMSYLKDMPKQDSIKIIY</sequence>
<dbReference type="Proteomes" id="UP000476030">
    <property type="component" value="Unassembled WGS sequence"/>
</dbReference>
<dbReference type="InterPro" id="IPR005119">
    <property type="entry name" value="LysR_subst-bd"/>
</dbReference>
<keyword evidence="7" id="KW-1185">Reference proteome</keyword>
<dbReference type="InterPro" id="IPR036390">
    <property type="entry name" value="WH_DNA-bd_sf"/>
</dbReference>
<evidence type="ECO:0000256" key="4">
    <source>
        <dbReference type="ARBA" id="ARBA00023163"/>
    </source>
</evidence>
<protein>
    <submittedName>
        <fullName evidence="6">LysR family transcriptional regulator</fullName>
    </submittedName>
</protein>
<dbReference type="PRINTS" id="PR00039">
    <property type="entry name" value="HTHLYSR"/>
</dbReference>
<dbReference type="AlphaFoldDB" id="A0A6L8W8E3"/>
<dbReference type="Pfam" id="PF00126">
    <property type="entry name" value="HTH_1"/>
    <property type="match status" value="1"/>
</dbReference>
<dbReference type="Pfam" id="PF03466">
    <property type="entry name" value="LysR_substrate"/>
    <property type="match status" value="1"/>
</dbReference>
<dbReference type="InterPro" id="IPR036388">
    <property type="entry name" value="WH-like_DNA-bd_sf"/>
</dbReference>
<dbReference type="GO" id="GO:0000976">
    <property type="term" value="F:transcription cis-regulatory region binding"/>
    <property type="evidence" value="ECO:0007669"/>
    <property type="project" value="TreeGrafter"/>
</dbReference>
<dbReference type="PROSITE" id="PS50931">
    <property type="entry name" value="HTH_LYSR"/>
    <property type="match status" value="1"/>
</dbReference>
<dbReference type="Gene3D" id="3.40.190.290">
    <property type="match status" value="1"/>
</dbReference>
<dbReference type="EMBL" id="WTUW01000002">
    <property type="protein sequence ID" value="MZR30732.1"/>
    <property type="molecule type" value="Genomic_DNA"/>
</dbReference>
<dbReference type="PANTHER" id="PTHR30126:SF77">
    <property type="entry name" value="TRANSCRIPTIONAL REGULATORY PROTEIN"/>
    <property type="match status" value="1"/>
</dbReference>
<name>A0A6L8W8E3_9PROT</name>
<accession>A0A6L8W8E3</accession>
<organism evidence="6 7">
    <name type="scientific">Sneathiella litorea</name>
    <dbReference type="NCBI Taxonomy" id="2606216"/>
    <lineage>
        <taxon>Bacteria</taxon>
        <taxon>Pseudomonadati</taxon>
        <taxon>Pseudomonadota</taxon>
        <taxon>Alphaproteobacteria</taxon>
        <taxon>Sneathiellales</taxon>
        <taxon>Sneathiellaceae</taxon>
        <taxon>Sneathiella</taxon>
    </lineage>
</organism>
<comment type="similarity">
    <text evidence="1">Belongs to the LysR transcriptional regulatory family.</text>
</comment>
<comment type="caution">
    <text evidence="6">The sequence shown here is derived from an EMBL/GenBank/DDBJ whole genome shotgun (WGS) entry which is preliminary data.</text>
</comment>
<evidence type="ECO:0000256" key="1">
    <source>
        <dbReference type="ARBA" id="ARBA00009437"/>
    </source>
</evidence>
<dbReference type="InterPro" id="IPR000847">
    <property type="entry name" value="LysR_HTH_N"/>
</dbReference>
<evidence type="ECO:0000256" key="2">
    <source>
        <dbReference type="ARBA" id="ARBA00023015"/>
    </source>
</evidence>
<evidence type="ECO:0000313" key="7">
    <source>
        <dbReference type="Proteomes" id="UP000476030"/>
    </source>
</evidence>
<evidence type="ECO:0000259" key="5">
    <source>
        <dbReference type="PROSITE" id="PS50931"/>
    </source>
</evidence>
<keyword evidence="3" id="KW-0238">DNA-binding</keyword>
<feature type="domain" description="HTH lysR-type" evidence="5">
    <location>
        <begin position="15"/>
        <end position="72"/>
    </location>
</feature>
<proteinExistence type="inferred from homology"/>
<keyword evidence="4" id="KW-0804">Transcription</keyword>
<reference evidence="6 7" key="1">
    <citation type="submission" date="2019-12" db="EMBL/GenBank/DDBJ databases">
        <title>Snethiella sp. nov. sp. isolated from sea sand.</title>
        <authorList>
            <person name="Kim J."/>
            <person name="Jeong S.E."/>
            <person name="Jung H.S."/>
            <person name="Jeon C.O."/>
        </authorList>
    </citation>
    <scope>NUCLEOTIDE SEQUENCE [LARGE SCALE GENOMIC DNA]</scope>
    <source>
        <strain evidence="6 7">DP05</strain>
    </source>
</reference>
<evidence type="ECO:0000313" key="6">
    <source>
        <dbReference type="EMBL" id="MZR30732.1"/>
    </source>
</evidence>
<keyword evidence="2" id="KW-0805">Transcription regulation</keyword>
<dbReference type="SUPFAM" id="SSF53850">
    <property type="entry name" value="Periplasmic binding protein-like II"/>
    <property type="match status" value="1"/>
</dbReference>
<dbReference type="GO" id="GO:0003700">
    <property type="term" value="F:DNA-binding transcription factor activity"/>
    <property type="evidence" value="ECO:0007669"/>
    <property type="project" value="InterPro"/>
</dbReference>
<dbReference type="Gene3D" id="1.10.10.10">
    <property type="entry name" value="Winged helix-like DNA-binding domain superfamily/Winged helix DNA-binding domain"/>
    <property type="match status" value="1"/>
</dbReference>
<gene>
    <name evidence="6" type="ORF">GQE98_08800</name>
</gene>
<evidence type="ECO:0000256" key="3">
    <source>
        <dbReference type="ARBA" id="ARBA00023125"/>
    </source>
</evidence>
<dbReference type="CDD" id="cd05466">
    <property type="entry name" value="PBP2_LTTR_substrate"/>
    <property type="match status" value="1"/>
</dbReference>